<dbReference type="GO" id="GO:0004252">
    <property type="term" value="F:serine-type endopeptidase activity"/>
    <property type="evidence" value="ECO:0007669"/>
    <property type="project" value="InterPro"/>
</dbReference>
<comment type="caution">
    <text evidence="3">The sequence shown here is derived from an EMBL/GenBank/DDBJ whole genome shotgun (WGS) entry which is preliminary data.</text>
</comment>
<dbReference type="SMART" id="SM00020">
    <property type="entry name" value="Tryp_SPc"/>
    <property type="match status" value="1"/>
</dbReference>
<dbReference type="OrthoDB" id="8440449at2759"/>
<evidence type="ECO:0000256" key="1">
    <source>
        <dbReference type="ARBA" id="ARBA00023157"/>
    </source>
</evidence>
<sequence length="198" mass="22164">MVVSIGNSYAFLEFPILFEIDGRVVGGMDANLGQFPYQVALARKSGSAFCGGSLITSMLVLTAAHCLRRPDKQPNQIVVISGNHKLGSPNPDEQIVDVSSIIVHEDYNYRNYLNDIAIILLAKEITLNTNTNTISLPTEGTQFQNSAIVSGWGYQAYRGTSTNILQYAKVELLNQQVCRRTYESRRRMDQIKIRKFWA</sequence>
<evidence type="ECO:0000313" key="3">
    <source>
        <dbReference type="EMBL" id="CAG7733160.1"/>
    </source>
</evidence>
<dbReference type="AlphaFoldDB" id="A0A8J2P5Z9"/>
<reference evidence="3" key="1">
    <citation type="submission" date="2021-06" db="EMBL/GenBank/DDBJ databases">
        <authorList>
            <person name="Hodson N. C."/>
            <person name="Mongue J. A."/>
            <person name="Jaron S. K."/>
        </authorList>
    </citation>
    <scope>NUCLEOTIDE SEQUENCE</scope>
</reference>
<dbReference type="CDD" id="cd00190">
    <property type="entry name" value="Tryp_SPc"/>
    <property type="match status" value="1"/>
</dbReference>
<dbReference type="FunFam" id="2.40.10.10:FF:000166">
    <property type="entry name" value="Trypsin"/>
    <property type="match status" value="1"/>
</dbReference>
<keyword evidence="4" id="KW-1185">Reference proteome</keyword>
<feature type="domain" description="Peptidase S1" evidence="2">
    <location>
        <begin position="24"/>
        <end position="198"/>
    </location>
</feature>
<organism evidence="3 4">
    <name type="scientific">Allacma fusca</name>
    <dbReference type="NCBI Taxonomy" id="39272"/>
    <lineage>
        <taxon>Eukaryota</taxon>
        <taxon>Metazoa</taxon>
        <taxon>Ecdysozoa</taxon>
        <taxon>Arthropoda</taxon>
        <taxon>Hexapoda</taxon>
        <taxon>Collembola</taxon>
        <taxon>Symphypleona</taxon>
        <taxon>Sminthuridae</taxon>
        <taxon>Allacma</taxon>
    </lineage>
</organism>
<dbReference type="GO" id="GO:0006508">
    <property type="term" value="P:proteolysis"/>
    <property type="evidence" value="ECO:0007669"/>
    <property type="project" value="InterPro"/>
</dbReference>
<dbReference type="PANTHER" id="PTHR24252:SF7">
    <property type="entry name" value="HYALIN"/>
    <property type="match status" value="1"/>
</dbReference>
<accession>A0A8J2P5Z9</accession>
<dbReference type="Pfam" id="PF00089">
    <property type="entry name" value="Trypsin"/>
    <property type="match status" value="1"/>
</dbReference>
<evidence type="ECO:0000313" key="4">
    <source>
        <dbReference type="Proteomes" id="UP000708208"/>
    </source>
</evidence>
<dbReference type="InterPro" id="IPR018114">
    <property type="entry name" value="TRYPSIN_HIS"/>
</dbReference>
<evidence type="ECO:0000259" key="2">
    <source>
        <dbReference type="PROSITE" id="PS50240"/>
    </source>
</evidence>
<keyword evidence="1" id="KW-1015">Disulfide bond</keyword>
<dbReference type="PANTHER" id="PTHR24252">
    <property type="entry name" value="ACROSIN-RELATED"/>
    <property type="match status" value="1"/>
</dbReference>
<name>A0A8J2P5Z9_9HEXA</name>
<dbReference type="Proteomes" id="UP000708208">
    <property type="component" value="Unassembled WGS sequence"/>
</dbReference>
<proteinExistence type="predicted"/>
<dbReference type="PROSITE" id="PS50240">
    <property type="entry name" value="TRYPSIN_DOM"/>
    <property type="match status" value="1"/>
</dbReference>
<dbReference type="InterPro" id="IPR001254">
    <property type="entry name" value="Trypsin_dom"/>
</dbReference>
<gene>
    <name evidence="3" type="ORF">AFUS01_LOCUS21623</name>
</gene>
<dbReference type="EMBL" id="CAJVCH010244234">
    <property type="protein sequence ID" value="CAG7733160.1"/>
    <property type="molecule type" value="Genomic_DNA"/>
</dbReference>
<protein>
    <recommendedName>
        <fullName evidence="2">Peptidase S1 domain-containing protein</fullName>
    </recommendedName>
</protein>
<dbReference type="PROSITE" id="PS00134">
    <property type="entry name" value="TRYPSIN_HIS"/>
    <property type="match status" value="1"/>
</dbReference>